<gene>
    <name evidence="8" type="ORF">METZ01_LOCUS205711</name>
</gene>
<evidence type="ECO:0000259" key="7">
    <source>
        <dbReference type="PROSITE" id="PS51669"/>
    </source>
</evidence>
<dbReference type="InterPro" id="IPR006963">
    <property type="entry name" value="Mopterin_OxRdtase_4Fe-4S_dom"/>
</dbReference>
<dbReference type="Gene3D" id="3.30.70.20">
    <property type="match status" value="1"/>
</dbReference>
<dbReference type="GO" id="GO:0008137">
    <property type="term" value="F:NADH dehydrogenase (ubiquinone) activity"/>
    <property type="evidence" value="ECO:0007669"/>
    <property type="project" value="InterPro"/>
</dbReference>
<dbReference type="GO" id="GO:0051539">
    <property type="term" value="F:4 iron, 4 sulfur cluster binding"/>
    <property type="evidence" value="ECO:0007669"/>
    <property type="project" value="UniProtKB-KW"/>
</dbReference>
<dbReference type="InterPro" id="IPR054351">
    <property type="entry name" value="NADH_UbQ_OxRdtase_ferredoxin"/>
</dbReference>
<comment type="cofactor">
    <cofactor evidence="6">
        <name>[2Fe-2S] cluster</name>
        <dbReference type="ChEBI" id="CHEBI:190135"/>
    </cofactor>
</comment>
<dbReference type="GO" id="GO:0016491">
    <property type="term" value="F:oxidoreductase activity"/>
    <property type="evidence" value="ECO:0007669"/>
    <property type="project" value="InterPro"/>
</dbReference>
<sequence length="371" mass="40342">ERCVLCTRCIRFTADVASDDALGIVNRGNYSAIATYPGKAFDNNYTLNTVDICPVGALTSDDFRFQMRVWFLKETKSLCTGCGTGCNTVIGSRENRMYRYEPRQNDAVNSCWMCDAGRLDYKWIGRDDRLAKVRGPKGDTAWPSVLKAISNHLAKAGAGSVAIVASARQSNEELYLLNKLAKHFKAPTDSVPRDGEADQLLVARDRNPNITGARLTGITTKRVGSKLAAIAKGIASGKIKTLIVYGEDVTQHGIGVKLLGKLKTLIVSDILPSATTKNANYLLPGCAHAEKRGTFTNVKGRVQKFSKALEPPGDAIAEWEVLHELVHNVAGLDEFDSIEGLFNQMAFEVKAFKGAGLKWDSLGDKGADVKL</sequence>
<dbReference type="GO" id="GO:0016020">
    <property type="term" value="C:membrane"/>
    <property type="evidence" value="ECO:0007669"/>
    <property type="project" value="InterPro"/>
</dbReference>
<feature type="domain" description="4Fe-4S Mo/W bis-MGD-type" evidence="7">
    <location>
        <begin position="72"/>
        <end position="128"/>
    </location>
</feature>
<reference evidence="8" key="1">
    <citation type="submission" date="2018-05" db="EMBL/GenBank/DDBJ databases">
        <authorList>
            <person name="Lanie J.A."/>
            <person name="Ng W.-L."/>
            <person name="Kazmierczak K.M."/>
            <person name="Andrzejewski T.M."/>
            <person name="Davidsen T.M."/>
            <person name="Wayne K.J."/>
            <person name="Tettelin H."/>
            <person name="Glass J.I."/>
            <person name="Rusch D."/>
            <person name="Podicherti R."/>
            <person name="Tsui H.-C.T."/>
            <person name="Winkler M.E."/>
        </authorList>
    </citation>
    <scope>NUCLEOTIDE SEQUENCE</scope>
</reference>
<dbReference type="Pfam" id="PF22117">
    <property type="entry name" value="Fer4_Nqo3"/>
    <property type="match status" value="1"/>
</dbReference>
<organism evidence="8">
    <name type="scientific">marine metagenome</name>
    <dbReference type="NCBI Taxonomy" id="408172"/>
    <lineage>
        <taxon>unclassified sequences</taxon>
        <taxon>metagenomes</taxon>
        <taxon>ecological metagenomes</taxon>
    </lineage>
</organism>
<keyword evidence="3" id="KW-0479">Metal-binding</keyword>
<evidence type="ECO:0000256" key="4">
    <source>
        <dbReference type="ARBA" id="ARBA00023004"/>
    </source>
</evidence>
<dbReference type="PROSITE" id="PS51669">
    <property type="entry name" value="4FE4S_MOW_BIS_MGD"/>
    <property type="match status" value="1"/>
</dbReference>
<dbReference type="Pfam" id="PF00384">
    <property type="entry name" value="Molybdopterin"/>
    <property type="match status" value="1"/>
</dbReference>
<proteinExistence type="predicted"/>
<dbReference type="InterPro" id="IPR050123">
    <property type="entry name" value="Prok_molybdopt-oxidoreductase"/>
</dbReference>
<keyword evidence="4" id="KW-0408">Iron</keyword>
<dbReference type="Gene3D" id="2.20.25.90">
    <property type="entry name" value="ADC-like domains"/>
    <property type="match status" value="1"/>
</dbReference>
<evidence type="ECO:0000256" key="3">
    <source>
        <dbReference type="ARBA" id="ARBA00022723"/>
    </source>
</evidence>
<dbReference type="Gene3D" id="3.40.50.740">
    <property type="match status" value="1"/>
</dbReference>
<dbReference type="PROSITE" id="PS00643">
    <property type="entry name" value="COMPLEX1_75K_3"/>
    <property type="match status" value="1"/>
</dbReference>
<dbReference type="GO" id="GO:0042773">
    <property type="term" value="P:ATP synthesis coupled electron transport"/>
    <property type="evidence" value="ECO:0007669"/>
    <property type="project" value="InterPro"/>
</dbReference>
<keyword evidence="1" id="KW-0004">4Fe-4S</keyword>
<evidence type="ECO:0000313" key="8">
    <source>
        <dbReference type="EMBL" id="SVB52857.1"/>
    </source>
</evidence>
<dbReference type="PANTHER" id="PTHR43105">
    <property type="entry name" value="RESPIRATORY NITRATE REDUCTASE"/>
    <property type="match status" value="1"/>
</dbReference>
<feature type="non-terminal residue" evidence="8">
    <location>
        <position position="1"/>
    </location>
</feature>
<evidence type="ECO:0000256" key="5">
    <source>
        <dbReference type="ARBA" id="ARBA00023014"/>
    </source>
</evidence>
<dbReference type="SUPFAM" id="SSF54862">
    <property type="entry name" value="4Fe-4S ferredoxins"/>
    <property type="match status" value="1"/>
</dbReference>
<keyword evidence="5" id="KW-0411">Iron-sulfur</keyword>
<dbReference type="GO" id="GO:0051537">
    <property type="term" value="F:2 iron, 2 sulfur cluster binding"/>
    <property type="evidence" value="ECO:0007669"/>
    <property type="project" value="UniProtKB-KW"/>
</dbReference>
<dbReference type="EMBL" id="UINC01045737">
    <property type="protein sequence ID" value="SVB52857.1"/>
    <property type="molecule type" value="Genomic_DNA"/>
</dbReference>
<dbReference type="InterPro" id="IPR000283">
    <property type="entry name" value="NADH_UbQ_OxRdtase_75kDa_su_CS"/>
</dbReference>
<name>A0A382ESP2_9ZZZZ</name>
<protein>
    <recommendedName>
        <fullName evidence="7">4Fe-4S Mo/W bis-MGD-type domain-containing protein</fullName>
    </recommendedName>
</protein>
<keyword evidence="2" id="KW-0001">2Fe-2S</keyword>
<evidence type="ECO:0000256" key="2">
    <source>
        <dbReference type="ARBA" id="ARBA00022714"/>
    </source>
</evidence>
<dbReference type="InterPro" id="IPR006656">
    <property type="entry name" value="Mopterin_OxRdtase"/>
</dbReference>
<dbReference type="SMART" id="SM00926">
    <property type="entry name" value="Molybdop_Fe4S4"/>
    <property type="match status" value="1"/>
</dbReference>
<dbReference type="GO" id="GO:0046872">
    <property type="term" value="F:metal ion binding"/>
    <property type="evidence" value="ECO:0007669"/>
    <property type="project" value="UniProtKB-KW"/>
</dbReference>
<evidence type="ECO:0000256" key="6">
    <source>
        <dbReference type="ARBA" id="ARBA00034078"/>
    </source>
</evidence>
<evidence type="ECO:0000256" key="1">
    <source>
        <dbReference type="ARBA" id="ARBA00022485"/>
    </source>
</evidence>
<dbReference type="PANTHER" id="PTHR43105:SF10">
    <property type="entry name" value="NADH-QUINONE OXIDOREDUCTASE SUBUNIT G"/>
    <property type="match status" value="1"/>
</dbReference>
<accession>A0A382ESP2</accession>
<dbReference type="SUPFAM" id="SSF53706">
    <property type="entry name" value="Formate dehydrogenase/DMSO reductase, domains 1-3"/>
    <property type="match status" value="1"/>
</dbReference>
<dbReference type="AlphaFoldDB" id="A0A382ESP2"/>
<dbReference type="Pfam" id="PF04879">
    <property type="entry name" value="Molybdop_Fe4S4"/>
    <property type="match status" value="1"/>
</dbReference>